<sequence length="81" mass="8963">MMISTARCRLLLLPLTLGARAKESNGGGRSTPSGQLLGKYFGLLNCSLRRQRIHAREVPQHGAPQRLPRTESEPPICQLTR</sequence>
<accession>A0A2M4B2S1</accession>
<evidence type="ECO:0000256" key="1">
    <source>
        <dbReference type="SAM" id="MobiDB-lite"/>
    </source>
</evidence>
<feature type="chain" id="PRO_5014831086" evidence="2">
    <location>
        <begin position="22"/>
        <end position="81"/>
    </location>
</feature>
<keyword evidence="2" id="KW-0732">Signal</keyword>
<evidence type="ECO:0000256" key="2">
    <source>
        <dbReference type="SAM" id="SignalP"/>
    </source>
</evidence>
<proteinExistence type="predicted"/>
<dbReference type="AlphaFoldDB" id="A0A2M4B2S1"/>
<name>A0A2M4B2S1_9DIPT</name>
<reference evidence="3" key="1">
    <citation type="submission" date="2018-01" db="EMBL/GenBank/DDBJ databases">
        <title>An insight into the sialome of Amazonian anophelines.</title>
        <authorList>
            <person name="Ribeiro J.M."/>
            <person name="Scarpassa V."/>
            <person name="Calvo E."/>
        </authorList>
    </citation>
    <scope>NUCLEOTIDE SEQUENCE</scope>
    <source>
        <tissue evidence="3">Salivary glands</tissue>
    </source>
</reference>
<feature type="region of interest" description="Disordered" evidence="1">
    <location>
        <begin position="56"/>
        <end position="81"/>
    </location>
</feature>
<organism evidence="3">
    <name type="scientific">Anopheles triannulatus</name>
    <dbReference type="NCBI Taxonomy" id="58253"/>
    <lineage>
        <taxon>Eukaryota</taxon>
        <taxon>Metazoa</taxon>
        <taxon>Ecdysozoa</taxon>
        <taxon>Arthropoda</taxon>
        <taxon>Hexapoda</taxon>
        <taxon>Insecta</taxon>
        <taxon>Pterygota</taxon>
        <taxon>Neoptera</taxon>
        <taxon>Endopterygota</taxon>
        <taxon>Diptera</taxon>
        <taxon>Nematocera</taxon>
        <taxon>Culicoidea</taxon>
        <taxon>Culicidae</taxon>
        <taxon>Anophelinae</taxon>
        <taxon>Anopheles</taxon>
    </lineage>
</organism>
<dbReference type="EMBL" id="GGFK01013797">
    <property type="protein sequence ID" value="MBW47118.1"/>
    <property type="molecule type" value="Transcribed_RNA"/>
</dbReference>
<feature type="signal peptide" evidence="2">
    <location>
        <begin position="1"/>
        <end position="21"/>
    </location>
</feature>
<protein>
    <submittedName>
        <fullName evidence="3">Putative secreted protein</fullName>
    </submittedName>
</protein>
<evidence type="ECO:0000313" key="3">
    <source>
        <dbReference type="EMBL" id="MBW47118.1"/>
    </source>
</evidence>